<dbReference type="EMBL" id="JAGTTL010000017">
    <property type="protein sequence ID" value="KAK6309653.1"/>
    <property type="molecule type" value="Genomic_DNA"/>
</dbReference>
<sequence>MSKPCRFPTSKKKTKTSVTRCLLVVEHKALDRGPEPPLLIHIHSSLHPSIPPPDCFRLHLALSFTVPPEKWQADCLTLYHSERGGEGRSTSVATQYS</sequence>
<evidence type="ECO:0000313" key="2">
    <source>
        <dbReference type="Proteomes" id="UP001356427"/>
    </source>
</evidence>
<keyword evidence="2" id="KW-1185">Reference proteome</keyword>
<accession>A0AAN8LFJ4</accession>
<comment type="caution">
    <text evidence="1">The sequence shown here is derived from an EMBL/GenBank/DDBJ whole genome shotgun (WGS) entry which is preliminary data.</text>
</comment>
<dbReference type="AlphaFoldDB" id="A0AAN8LFJ4"/>
<gene>
    <name evidence="1" type="ORF">J4Q44_G00195340</name>
</gene>
<dbReference type="Proteomes" id="UP001356427">
    <property type="component" value="Unassembled WGS sequence"/>
</dbReference>
<evidence type="ECO:0000313" key="1">
    <source>
        <dbReference type="EMBL" id="KAK6309653.1"/>
    </source>
</evidence>
<proteinExistence type="predicted"/>
<reference evidence="1 2" key="1">
    <citation type="submission" date="2021-04" db="EMBL/GenBank/DDBJ databases">
        <authorList>
            <person name="De Guttry C."/>
            <person name="Zahm M."/>
            <person name="Klopp C."/>
            <person name="Cabau C."/>
            <person name="Louis A."/>
            <person name="Berthelot C."/>
            <person name="Parey E."/>
            <person name="Roest Crollius H."/>
            <person name="Montfort J."/>
            <person name="Robinson-Rechavi M."/>
            <person name="Bucao C."/>
            <person name="Bouchez O."/>
            <person name="Gislard M."/>
            <person name="Lluch J."/>
            <person name="Milhes M."/>
            <person name="Lampietro C."/>
            <person name="Lopez Roques C."/>
            <person name="Donnadieu C."/>
            <person name="Braasch I."/>
            <person name="Desvignes T."/>
            <person name="Postlethwait J."/>
            <person name="Bobe J."/>
            <person name="Wedekind C."/>
            <person name="Guiguen Y."/>
        </authorList>
    </citation>
    <scope>NUCLEOTIDE SEQUENCE [LARGE SCALE GENOMIC DNA]</scope>
    <source>
        <strain evidence="1">Cs_M1</strain>
        <tissue evidence="1">Blood</tissue>
    </source>
</reference>
<protein>
    <submittedName>
        <fullName evidence="1">Uncharacterized protein</fullName>
    </submittedName>
</protein>
<organism evidence="1 2">
    <name type="scientific">Coregonus suidteri</name>
    <dbReference type="NCBI Taxonomy" id="861788"/>
    <lineage>
        <taxon>Eukaryota</taxon>
        <taxon>Metazoa</taxon>
        <taxon>Chordata</taxon>
        <taxon>Craniata</taxon>
        <taxon>Vertebrata</taxon>
        <taxon>Euteleostomi</taxon>
        <taxon>Actinopterygii</taxon>
        <taxon>Neopterygii</taxon>
        <taxon>Teleostei</taxon>
        <taxon>Protacanthopterygii</taxon>
        <taxon>Salmoniformes</taxon>
        <taxon>Salmonidae</taxon>
        <taxon>Coregoninae</taxon>
        <taxon>Coregonus</taxon>
    </lineage>
</organism>
<feature type="non-terminal residue" evidence="1">
    <location>
        <position position="97"/>
    </location>
</feature>
<name>A0AAN8LFJ4_9TELE</name>